<comment type="caution">
    <text evidence="2">The sequence shown here is derived from an EMBL/GenBank/DDBJ whole genome shotgun (WGS) entry which is preliminary data.</text>
</comment>
<evidence type="ECO:0000313" key="3">
    <source>
        <dbReference type="Proteomes" id="UP000092634"/>
    </source>
</evidence>
<evidence type="ECO:0000313" key="2">
    <source>
        <dbReference type="EMBL" id="OFJ47053.1"/>
    </source>
</evidence>
<proteinExistence type="predicted"/>
<feature type="region of interest" description="Disordered" evidence="1">
    <location>
        <begin position="171"/>
        <end position="193"/>
    </location>
</feature>
<name>A0A1E8PL87_9BURK</name>
<feature type="region of interest" description="Disordered" evidence="1">
    <location>
        <begin position="1"/>
        <end position="32"/>
    </location>
</feature>
<organism evidence="2 3">
    <name type="scientific">Janthinobacterium lividum</name>
    <dbReference type="NCBI Taxonomy" id="29581"/>
    <lineage>
        <taxon>Bacteria</taxon>
        <taxon>Pseudomonadati</taxon>
        <taxon>Pseudomonadota</taxon>
        <taxon>Betaproteobacteria</taxon>
        <taxon>Burkholderiales</taxon>
        <taxon>Oxalobacteraceae</taxon>
        <taxon>Janthinobacterium</taxon>
    </lineage>
</organism>
<dbReference type="Proteomes" id="UP000092634">
    <property type="component" value="Unassembled WGS sequence"/>
</dbReference>
<gene>
    <name evidence="2" type="ORF">BA896_018575</name>
</gene>
<dbReference type="AlphaFoldDB" id="A0A1E8PL87"/>
<accession>A0A1E8PL87</accession>
<evidence type="ECO:0000256" key="1">
    <source>
        <dbReference type="SAM" id="MobiDB-lite"/>
    </source>
</evidence>
<feature type="compositionally biased region" description="Low complexity" evidence="1">
    <location>
        <begin position="176"/>
        <end position="190"/>
    </location>
</feature>
<reference evidence="2 3" key="1">
    <citation type="submission" date="2016-10" db="EMBL/GenBank/DDBJ databases">
        <title>Updated version of Genome Assembly of Janthinobacterium lividum ERGS5:01.</title>
        <authorList>
            <person name="Kumar R."/>
            <person name="Acharya V."/>
            <person name="Singh D."/>
        </authorList>
    </citation>
    <scope>NUCLEOTIDE SEQUENCE [LARGE SCALE GENOMIC DNA]</scope>
    <source>
        <strain evidence="2 3">ERGS5:01</strain>
    </source>
</reference>
<protein>
    <submittedName>
        <fullName evidence="2">Uncharacterized protein</fullName>
    </submittedName>
</protein>
<sequence>MSQLPAYASPLASGPRQLAATPVPGQALQKPRAGTAGLAAMPLMQRPGQDMVALSSNALDLSTKGLQRRTDALGNATVDTAQDFLSSMTRQLFGDGASIAFDSVDLQAASSFSSGSASVSGAGNGSRAAAFSLDENAHFIGKGKITTADGQTFDFELEVQYQSNISAGVLEQTQGASEEASPEASPADDAGLPAKALPATTFAGNLHELFKLLGQQLQSSIFNQQSDGASASGKEGDLAGSLSLRLLKLVQPDNSAETAKKPVQSMPDDQARARALAIAYGANSAESTASDV</sequence>
<dbReference type="EMBL" id="MAQB02000009">
    <property type="protein sequence ID" value="OFJ47053.1"/>
    <property type="molecule type" value="Genomic_DNA"/>
</dbReference>